<name>A0A1I0HXF5_THASX</name>
<gene>
    <name evidence="2" type="ORF">SAMN05660429_02970</name>
</gene>
<protein>
    <submittedName>
        <fullName evidence="2">Uncharacterized protein</fullName>
    </submittedName>
</protein>
<dbReference type="STRING" id="349064.SAMN05660429_02970"/>
<dbReference type="EMBL" id="FOHK01000019">
    <property type="protein sequence ID" value="SET88771.1"/>
    <property type="molecule type" value="Genomic_DNA"/>
</dbReference>
<keyword evidence="3" id="KW-1185">Reference proteome</keyword>
<accession>A0A1I0HXF5</accession>
<dbReference type="Proteomes" id="UP000199308">
    <property type="component" value="Unassembled WGS sequence"/>
</dbReference>
<keyword evidence="1" id="KW-0732">Signal</keyword>
<reference evidence="2 3" key="1">
    <citation type="submission" date="2016-10" db="EMBL/GenBank/DDBJ databases">
        <authorList>
            <person name="de Groot N.N."/>
        </authorList>
    </citation>
    <scope>NUCLEOTIDE SEQUENCE [LARGE SCALE GENOMIC DNA]</scope>
    <source>
        <strain evidence="2 3">DSM 19706</strain>
    </source>
</reference>
<proteinExistence type="predicted"/>
<evidence type="ECO:0000313" key="3">
    <source>
        <dbReference type="Proteomes" id="UP000199308"/>
    </source>
</evidence>
<evidence type="ECO:0000256" key="1">
    <source>
        <dbReference type="SAM" id="SignalP"/>
    </source>
</evidence>
<dbReference type="AlphaFoldDB" id="A0A1I0HXF5"/>
<dbReference type="RefSeq" id="WP_093332225.1">
    <property type="nucleotide sequence ID" value="NZ_AP027363.1"/>
</dbReference>
<dbReference type="OrthoDB" id="9109854at2"/>
<feature type="chain" id="PRO_5011732588" evidence="1">
    <location>
        <begin position="19"/>
        <end position="132"/>
    </location>
</feature>
<sequence>MKKYLLLLLVLTSNSIFAEGSVKGDLWIWEENSKAHTFSIRLLKGDNGYSGTYCAVGASGNRMDCSPQKYAKWFNFTEDNPSFTFTTNRDRKKGKAKLTKQNNKWVWELIEPPKGEHYAPKKAVLKKYIKKS</sequence>
<organism evidence="2 3">
    <name type="scientific">Thalassotalea agarivorans</name>
    <name type="common">Thalassomonas agarivorans</name>
    <dbReference type="NCBI Taxonomy" id="349064"/>
    <lineage>
        <taxon>Bacteria</taxon>
        <taxon>Pseudomonadati</taxon>
        <taxon>Pseudomonadota</taxon>
        <taxon>Gammaproteobacteria</taxon>
        <taxon>Alteromonadales</taxon>
        <taxon>Colwelliaceae</taxon>
        <taxon>Thalassotalea</taxon>
    </lineage>
</organism>
<feature type="signal peptide" evidence="1">
    <location>
        <begin position="1"/>
        <end position="18"/>
    </location>
</feature>
<evidence type="ECO:0000313" key="2">
    <source>
        <dbReference type="EMBL" id="SET88771.1"/>
    </source>
</evidence>